<protein>
    <submittedName>
        <fullName evidence="2">Uncharacterized protein</fullName>
    </submittedName>
</protein>
<accession>A0A3S9N0Q6</accession>
<proteinExistence type="predicted"/>
<evidence type="ECO:0000313" key="2">
    <source>
        <dbReference type="EMBL" id="AZQ44912.1"/>
    </source>
</evidence>
<evidence type="ECO:0000313" key="3">
    <source>
        <dbReference type="Proteomes" id="UP000279600"/>
    </source>
</evidence>
<feature type="signal peptide" evidence="1">
    <location>
        <begin position="1"/>
        <end position="18"/>
    </location>
</feature>
<organism evidence="2 3">
    <name type="scientific">Nonlabens ponticola</name>
    <dbReference type="NCBI Taxonomy" id="2496866"/>
    <lineage>
        <taxon>Bacteria</taxon>
        <taxon>Pseudomonadati</taxon>
        <taxon>Bacteroidota</taxon>
        <taxon>Flavobacteriia</taxon>
        <taxon>Flavobacteriales</taxon>
        <taxon>Flavobacteriaceae</taxon>
        <taxon>Nonlabens</taxon>
    </lineage>
</organism>
<evidence type="ECO:0000256" key="1">
    <source>
        <dbReference type="SAM" id="SignalP"/>
    </source>
</evidence>
<keyword evidence="1" id="KW-0732">Signal</keyword>
<dbReference type="RefSeq" id="WP_126448627.1">
    <property type="nucleotide sequence ID" value="NZ_CP034549.1"/>
</dbReference>
<feature type="chain" id="PRO_5019233953" evidence="1">
    <location>
        <begin position="19"/>
        <end position="124"/>
    </location>
</feature>
<sequence>MKKYLIALLIILPVVMLAQEEEQETRKIITLEVSGSSSNYHLKDAPAMAAAGEYVYISYGIAPAFNPGFNSYVLKEYGITVISNGCMTSAGQMATASAFKKEIEKKYGEHFMHDEFEKFKKARS</sequence>
<dbReference type="AlphaFoldDB" id="A0A3S9N0Q6"/>
<gene>
    <name evidence="2" type="ORF">EJ995_12005</name>
</gene>
<keyword evidence="3" id="KW-1185">Reference proteome</keyword>
<dbReference type="KEGG" id="noj:EJ995_12005"/>
<name>A0A3S9N0Q6_9FLAO</name>
<dbReference type="Proteomes" id="UP000279600">
    <property type="component" value="Chromosome"/>
</dbReference>
<dbReference type="EMBL" id="CP034549">
    <property type="protein sequence ID" value="AZQ44912.1"/>
    <property type="molecule type" value="Genomic_DNA"/>
</dbReference>
<reference evidence="2 3" key="1">
    <citation type="submission" date="2018-12" db="EMBL/GenBank/DDBJ databases">
        <title>Complete genome of Nonlabens sp. MJ115.</title>
        <authorList>
            <person name="Choi H.S."/>
            <person name="Jung J."/>
        </authorList>
    </citation>
    <scope>NUCLEOTIDE SEQUENCE [LARGE SCALE GENOMIC DNA]</scope>
    <source>
        <strain evidence="2 3">MJ115</strain>
    </source>
</reference>